<proteinExistence type="predicted"/>
<name>A0A0B2V4C0_TOXCA</name>
<accession>A0A0B2V4C0</accession>
<sequence length="91" mass="10841">MKKVGQEEARLRMIDSEHLRAILEAQEERQHQMLKAVLETANQQQQALLEQLQKPESQRCRNDEIRIYSEPYYVLAMWCTLLRCRTHTASQ</sequence>
<evidence type="ECO:0000256" key="1">
    <source>
        <dbReference type="SAM" id="Coils"/>
    </source>
</evidence>
<dbReference type="EMBL" id="JPKZ01002140">
    <property type="protein sequence ID" value="KHN78256.1"/>
    <property type="molecule type" value="Genomic_DNA"/>
</dbReference>
<evidence type="ECO:0000313" key="3">
    <source>
        <dbReference type="Proteomes" id="UP000031036"/>
    </source>
</evidence>
<gene>
    <name evidence="2" type="ORF">Tcan_05861</name>
</gene>
<reference evidence="2 3" key="1">
    <citation type="submission" date="2014-11" db="EMBL/GenBank/DDBJ databases">
        <title>Genetic blueprint of the zoonotic pathogen Toxocara canis.</title>
        <authorList>
            <person name="Zhu X.-Q."/>
            <person name="Korhonen P.K."/>
            <person name="Cai H."/>
            <person name="Young N.D."/>
            <person name="Nejsum P."/>
            <person name="von Samson-Himmelstjerna G."/>
            <person name="Boag P.R."/>
            <person name="Tan P."/>
            <person name="Li Q."/>
            <person name="Min J."/>
            <person name="Yang Y."/>
            <person name="Wang X."/>
            <person name="Fang X."/>
            <person name="Hall R.S."/>
            <person name="Hofmann A."/>
            <person name="Sternberg P.W."/>
            <person name="Jex A.R."/>
            <person name="Gasser R.B."/>
        </authorList>
    </citation>
    <scope>NUCLEOTIDE SEQUENCE [LARGE SCALE GENOMIC DNA]</scope>
    <source>
        <strain evidence="2">PN_DK_2014</strain>
    </source>
</reference>
<organism evidence="2 3">
    <name type="scientific">Toxocara canis</name>
    <name type="common">Canine roundworm</name>
    <dbReference type="NCBI Taxonomy" id="6265"/>
    <lineage>
        <taxon>Eukaryota</taxon>
        <taxon>Metazoa</taxon>
        <taxon>Ecdysozoa</taxon>
        <taxon>Nematoda</taxon>
        <taxon>Chromadorea</taxon>
        <taxon>Rhabditida</taxon>
        <taxon>Spirurina</taxon>
        <taxon>Ascaridomorpha</taxon>
        <taxon>Ascaridoidea</taxon>
        <taxon>Toxocaridae</taxon>
        <taxon>Toxocara</taxon>
    </lineage>
</organism>
<keyword evidence="3" id="KW-1185">Reference proteome</keyword>
<comment type="caution">
    <text evidence="2">The sequence shown here is derived from an EMBL/GenBank/DDBJ whole genome shotgun (WGS) entry which is preliminary data.</text>
</comment>
<evidence type="ECO:0000313" key="2">
    <source>
        <dbReference type="EMBL" id="KHN78256.1"/>
    </source>
</evidence>
<protein>
    <submittedName>
        <fullName evidence="2">Uncharacterized protein</fullName>
    </submittedName>
</protein>
<dbReference type="Proteomes" id="UP000031036">
    <property type="component" value="Unassembled WGS sequence"/>
</dbReference>
<feature type="coiled-coil region" evidence="1">
    <location>
        <begin position="24"/>
        <end position="51"/>
    </location>
</feature>
<keyword evidence="1" id="KW-0175">Coiled coil</keyword>
<dbReference type="AlphaFoldDB" id="A0A0B2V4C0"/>